<dbReference type="PROSITE" id="PS00018">
    <property type="entry name" value="EF_HAND_1"/>
    <property type="match status" value="1"/>
</dbReference>
<dbReference type="GO" id="GO:0005737">
    <property type="term" value="C:cytoplasm"/>
    <property type="evidence" value="ECO:0007669"/>
    <property type="project" value="UniProtKB-SubCell"/>
</dbReference>
<reference evidence="14" key="1">
    <citation type="submission" date="2018-07" db="EMBL/GenBank/DDBJ databases">
        <title>Comparative genomics of catfishes provides insights into carnivory and benthic adaptation.</title>
        <authorList>
            <person name="Zhang Y."/>
            <person name="Wang D."/>
            <person name="Peng Z."/>
            <person name="Zheng S."/>
            <person name="Shao F."/>
            <person name="Tao W."/>
        </authorList>
    </citation>
    <scope>NUCLEOTIDE SEQUENCE</scope>
    <source>
        <strain evidence="14">Chongqing</strain>
    </source>
</reference>
<feature type="chain" id="PRO_5041958021" description="Protein naked cuticle homolog" evidence="12">
    <location>
        <begin position="20"/>
        <end position="479"/>
    </location>
</feature>
<feature type="region of interest" description="Disordered" evidence="11">
    <location>
        <begin position="194"/>
        <end position="248"/>
    </location>
</feature>
<dbReference type="InterPro" id="IPR018247">
    <property type="entry name" value="EF_Hand_1_Ca_BS"/>
</dbReference>
<evidence type="ECO:0000256" key="5">
    <source>
        <dbReference type="ARBA" id="ARBA00022707"/>
    </source>
</evidence>
<evidence type="ECO:0000256" key="4">
    <source>
        <dbReference type="ARBA" id="ARBA00022687"/>
    </source>
</evidence>
<keyword evidence="12" id="KW-0732">Signal</keyword>
<dbReference type="GO" id="GO:0090090">
    <property type="term" value="P:negative regulation of canonical Wnt signaling pathway"/>
    <property type="evidence" value="ECO:0007669"/>
    <property type="project" value="UniProtKB-ARBA"/>
</dbReference>
<keyword evidence="5" id="KW-0519">Myristate</keyword>
<sequence length="479" mass="54227">MHLFDRFIFALVFVHFASTNTVFPFPFPNFPKAAICKPRESPEGDSFVVNACLARKGLDDWLVKQKYYCASARLEQQDCPQKSTCGTPARDPLKDACAEGISDEHYRLEVALPPEKIDSFSGEEKMMDKENSAAAPHKQLQFEELECAVSVEEDNRQEWTFTLYDFDNNGKVTREDITSLLHTIYEVVDASVNHSPSSSKTLRVKLSVSPDASQRWRNGSGTHANAEMTHPRLKSEKCFEEHKSSDKKSRALLRRHHSDHHTQQSCQRHCVDENLERRNHYLDLAGIENYSSRFGTAAATTEPPKPDHTSRPSNQTRSRSQEAENGHSHPVHHHRRSHTISNETPAMQDSLCLRSRVQDSTHHSHSVRSPKAQPSCSRVMKRGPAPPLAPPVNAAPHQISAPYRRHKQRHREGPSARGAGPPGRGTGPVVSSGQAVEKEQVRELPSVVLYEGGLAQVVQRHEHHHHHEHHYHYHHFYQS</sequence>
<feature type="region of interest" description="Disordered" evidence="11">
    <location>
        <begin position="356"/>
        <end position="438"/>
    </location>
</feature>
<comment type="similarity">
    <text evidence="1 10">Belongs to the NKD family.</text>
</comment>
<dbReference type="PANTHER" id="PTHR22611">
    <property type="entry name" value="PROTEIN NAKED CUTICLE"/>
    <property type="match status" value="1"/>
</dbReference>
<feature type="compositionally biased region" description="Basic residues" evidence="11">
    <location>
        <begin position="461"/>
        <end position="479"/>
    </location>
</feature>
<evidence type="ECO:0000256" key="3">
    <source>
        <dbReference type="ARBA" id="ARBA00022490"/>
    </source>
</evidence>
<feature type="signal peptide" evidence="12">
    <location>
        <begin position="1"/>
        <end position="19"/>
    </location>
</feature>
<dbReference type="AlphaFoldDB" id="A0AAD5B1I7"/>
<evidence type="ECO:0000313" key="14">
    <source>
        <dbReference type="EMBL" id="KAI5626177.1"/>
    </source>
</evidence>
<keyword evidence="6 10" id="KW-0479">Metal-binding</keyword>
<evidence type="ECO:0000256" key="2">
    <source>
        <dbReference type="ARBA" id="ARBA00022475"/>
    </source>
</evidence>
<dbReference type="FunFam" id="1.10.238.10:FF:000166">
    <property type="entry name" value="Naked cuticle homolog 1 (Drosophila)"/>
    <property type="match status" value="1"/>
</dbReference>
<evidence type="ECO:0000256" key="8">
    <source>
        <dbReference type="ARBA" id="ARBA00023136"/>
    </source>
</evidence>
<keyword evidence="4 10" id="KW-0879">Wnt signaling pathway</keyword>
<organism evidence="14 15">
    <name type="scientific">Silurus asotus</name>
    <name type="common">Amur catfish</name>
    <name type="synonym">Parasilurus asotus</name>
    <dbReference type="NCBI Taxonomy" id="30991"/>
    <lineage>
        <taxon>Eukaryota</taxon>
        <taxon>Metazoa</taxon>
        <taxon>Chordata</taxon>
        <taxon>Craniata</taxon>
        <taxon>Vertebrata</taxon>
        <taxon>Euteleostomi</taxon>
        <taxon>Actinopterygii</taxon>
        <taxon>Neopterygii</taxon>
        <taxon>Teleostei</taxon>
        <taxon>Ostariophysi</taxon>
        <taxon>Siluriformes</taxon>
        <taxon>Siluridae</taxon>
        <taxon>Silurus</taxon>
    </lineage>
</organism>
<proteinExistence type="inferred from homology"/>
<accession>A0AAD5B1I7</accession>
<dbReference type="GO" id="GO:0016055">
    <property type="term" value="P:Wnt signaling pathway"/>
    <property type="evidence" value="ECO:0007669"/>
    <property type="project" value="UniProtKB-UniRule"/>
</dbReference>
<dbReference type="SUPFAM" id="SSF47473">
    <property type="entry name" value="EF-hand"/>
    <property type="match status" value="1"/>
</dbReference>
<gene>
    <name evidence="14" type="ORF">C0J50_14167</name>
</gene>
<feature type="domain" description="EF-hand" evidence="13">
    <location>
        <begin position="152"/>
        <end position="187"/>
    </location>
</feature>
<dbReference type="EMBL" id="MU551534">
    <property type="protein sequence ID" value="KAI5626177.1"/>
    <property type="molecule type" value="Genomic_DNA"/>
</dbReference>
<dbReference type="PANTHER" id="PTHR22611:SF2">
    <property type="entry name" value="PROTEIN NAKED CUTICLE HOMOLOG 1"/>
    <property type="match status" value="1"/>
</dbReference>
<evidence type="ECO:0000256" key="11">
    <source>
        <dbReference type="SAM" id="MobiDB-lite"/>
    </source>
</evidence>
<comment type="caution">
    <text evidence="14">The sequence shown here is derived from an EMBL/GenBank/DDBJ whole genome shotgun (WGS) entry which is preliminary data.</text>
</comment>
<dbReference type="Proteomes" id="UP001205998">
    <property type="component" value="Unassembled WGS sequence"/>
</dbReference>
<evidence type="ECO:0000256" key="10">
    <source>
        <dbReference type="RuleBase" id="RU367060"/>
    </source>
</evidence>
<evidence type="ECO:0000256" key="1">
    <source>
        <dbReference type="ARBA" id="ARBA00007081"/>
    </source>
</evidence>
<comment type="subcellular location">
    <subcellularLocation>
        <location evidence="10">Cell membrane</location>
    </subcellularLocation>
    <subcellularLocation>
        <location evidence="10">Cytoplasm</location>
    </subcellularLocation>
</comment>
<keyword evidence="8" id="KW-0472">Membrane</keyword>
<feature type="compositionally biased region" description="Polar residues" evidence="11">
    <location>
        <begin position="210"/>
        <end position="223"/>
    </location>
</feature>
<dbReference type="PROSITE" id="PS50222">
    <property type="entry name" value="EF_HAND_2"/>
    <property type="match status" value="1"/>
</dbReference>
<feature type="compositionally biased region" description="Basic and acidic residues" evidence="11">
    <location>
        <begin position="229"/>
        <end position="248"/>
    </location>
</feature>
<evidence type="ECO:0000259" key="13">
    <source>
        <dbReference type="PROSITE" id="PS50222"/>
    </source>
</evidence>
<evidence type="ECO:0000256" key="7">
    <source>
        <dbReference type="ARBA" id="ARBA00022837"/>
    </source>
</evidence>
<evidence type="ECO:0000256" key="12">
    <source>
        <dbReference type="SAM" id="SignalP"/>
    </source>
</evidence>
<evidence type="ECO:0000256" key="6">
    <source>
        <dbReference type="ARBA" id="ARBA00022723"/>
    </source>
</evidence>
<comment type="function">
    <text evidence="10">Cell autonomous antagonist of the canonical Wnt signaling pathway.</text>
</comment>
<name>A0AAD5B1I7_SILAS</name>
<keyword evidence="7 10" id="KW-0106">Calcium</keyword>
<dbReference type="InterPro" id="IPR011992">
    <property type="entry name" value="EF-hand-dom_pair"/>
</dbReference>
<dbReference type="InterPro" id="IPR002048">
    <property type="entry name" value="EF_hand_dom"/>
</dbReference>
<dbReference type="GO" id="GO:0005886">
    <property type="term" value="C:plasma membrane"/>
    <property type="evidence" value="ECO:0007669"/>
    <property type="project" value="UniProtKB-SubCell"/>
</dbReference>
<keyword evidence="3" id="KW-0963">Cytoplasm</keyword>
<keyword evidence="9" id="KW-0449">Lipoprotein</keyword>
<feature type="region of interest" description="Disordered" evidence="11">
    <location>
        <begin position="297"/>
        <end position="343"/>
    </location>
</feature>
<dbReference type="InterPro" id="IPR040140">
    <property type="entry name" value="Nkd-like"/>
</dbReference>
<evidence type="ECO:0000313" key="15">
    <source>
        <dbReference type="Proteomes" id="UP001205998"/>
    </source>
</evidence>
<feature type="compositionally biased region" description="Basic residues" evidence="11">
    <location>
        <begin position="329"/>
        <end position="338"/>
    </location>
</feature>
<dbReference type="Gene3D" id="1.10.238.10">
    <property type="entry name" value="EF-hand"/>
    <property type="match status" value="1"/>
</dbReference>
<feature type="region of interest" description="Disordered" evidence="11">
    <location>
        <begin position="460"/>
        <end position="479"/>
    </location>
</feature>
<keyword evidence="2 10" id="KW-1003">Cell membrane</keyword>
<protein>
    <recommendedName>
        <fullName evidence="10">Protein naked cuticle homolog</fullName>
    </recommendedName>
</protein>
<evidence type="ECO:0000256" key="9">
    <source>
        <dbReference type="ARBA" id="ARBA00023288"/>
    </source>
</evidence>
<dbReference type="GO" id="GO:0005509">
    <property type="term" value="F:calcium ion binding"/>
    <property type="evidence" value="ECO:0007669"/>
    <property type="project" value="InterPro"/>
</dbReference>
<keyword evidence="15" id="KW-1185">Reference proteome</keyword>